<evidence type="ECO:0000313" key="8">
    <source>
        <dbReference type="Proteomes" id="UP000008021"/>
    </source>
</evidence>
<dbReference type="GO" id="GO:0003924">
    <property type="term" value="F:GTPase activity"/>
    <property type="evidence" value="ECO:0007669"/>
    <property type="project" value="InterPro"/>
</dbReference>
<feature type="region of interest" description="Disordered" evidence="5">
    <location>
        <begin position="1"/>
        <end position="51"/>
    </location>
</feature>
<dbReference type="PANTHER" id="PTHR23115">
    <property type="entry name" value="TRANSLATION FACTOR"/>
    <property type="match status" value="1"/>
</dbReference>
<name>A0A0E0BW40_9ORYZ</name>
<dbReference type="PRINTS" id="PR00315">
    <property type="entry name" value="ELONGATNFCT"/>
</dbReference>
<comment type="subcellular location">
    <subcellularLocation>
        <location evidence="1">Cytoplasm</location>
    </subcellularLocation>
</comment>
<reference evidence="7" key="2">
    <citation type="submission" date="2018-05" db="EMBL/GenBank/DDBJ databases">
        <title>OmerRS3 (Oryza meridionalis Reference Sequence Version 3).</title>
        <authorList>
            <person name="Zhang J."/>
            <person name="Kudrna D."/>
            <person name="Lee S."/>
            <person name="Talag J."/>
            <person name="Welchert J."/>
            <person name="Wing R.A."/>
        </authorList>
    </citation>
    <scope>NUCLEOTIDE SEQUENCE [LARGE SCALE GENOMIC DNA]</scope>
    <source>
        <strain evidence="7">cv. OR44</strain>
    </source>
</reference>
<dbReference type="InterPro" id="IPR009000">
    <property type="entry name" value="Transl_B-barrel_sf"/>
</dbReference>
<evidence type="ECO:0000313" key="7">
    <source>
        <dbReference type="EnsemblPlants" id="OMERI01G00590.1"/>
    </source>
</evidence>
<dbReference type="PROSITE" id="PS51722">
    <property type="entry name" value="G_TR_2"/>
    <property type="match status" value="1"/>
</dbReference>
<evidence type="ECO:0000259" key="6">
    <source>
        <dbReference type="PROSITE" id="PS51722"/>
    </source>
</evidence>
<feature type="compositionally biased region" description="Basic and acidic residues" evidence="5">
    <location>
        <begin position="28"/>
        <end position="48"/>
    </location>
</feature>
<evidence type="ECO:0000256" key="3">
    <source>
        <dbReference type="ARBA" id="ARBA00022741"/>
    </source>
</evidence>
<evidence type="ECO:0000256" key="4">
    <source>
        <dbReference type="ARBA" id="ARBA00023134"/>
    </source>
</evidence>
<dbReference type="SUPFAM" id="SSF50447">
    <property type="entry name" value="Translation proteins"/>
    <property type="match status" value="1"/>
</dbReference>
<dbReference type="Gene3D" id="3.40.50.300">
    <property type="entry name" value="P-loop containing nucleotide triphosphate hydrolases"/>
    <property type="match status" value="1"/>
</dbReference>
<dbReference type="Pfam" id="PF00009">
    <property type="entry name" value="GTP_EFTU"/>
    <property type="match status" value="1"/>
</dbReference>
<dbReference type="InterPro" id="IPR027417">
    <property type="entry name" value="P-loop_NTPase"/>
</dbReference>
<keyword evidence="4" id="KW-0342">GTP-binding</keyword>
<keyword evidence="8" id="KW-1185">Reference proteome</keyword>
<dbReference type="STRING" id="40149.A0A0E0BW40"/>
<organism evidence="7">
    <name type="scientific">Oryza meridionalis</name>
    <dbReference type="NCBI Taxonomy" id="40149"/>
    <lineage>
        <taxon>Eukaryota</taxon>
        <taxon>Viridiplantae</taxon>
        <taxon>Streptophyta</taxon>
        <taxon>Embryophyta</taxon>
        <taxon>Tracheophyta</taxon>
        <taxon>Spermatophyta</taxon>
        <taxon>Magnoliopsida</taxon>
        <taxon>Liliopsida</taxon>
        <taxon>Poales</taxon>
        <taxon>Poaceae</taxon>
        <taxon>BOP clade</taxon>
        <taxon>Oryzoideae</taxon>
        <taxon>Oryzeae</taxon>
        <taxon>Oryzinae</taxon>
        <taxon>Oryza</taxon>
    </lineage>
</organism>
<dbReference type="GO" id="GO:0005737">
    <property type="term" value="C:cytoplasm"/>
    <property type="evidence" value="ECO:0007669"/>
    <property type="project" value="UniProtKB-SubCell"/>
</dbReference>
<keyword evidence="3" id="KW-0547">Nucleotide-binding</keyword>
<sequence length="286" mass="31223">MPRKVVSGPDYDDEYDDDYDEDYDDYGETGHSDDIQHPTKEEKGHVDSGKSTLSGRLLHLLGRISKKDMHKNEKEAKEKGKGSFAYAWAMDESSEERERGVTMTVAVAYLETKKYRVVLLDSPGHKDFVPNMISGATQADAAILVVDACTGSFEAGMDGEGGKSVGQTKEHAQLIRSFGVEQLIVVVNKMDAIGYSKERFEFIKLPSRDVSKPLILPICDVIKSQSTGQLAAFGKLETGAIRIGSKVLISPCGEVATVKSIERDSNSCDIARAGDNVAVTTDHRSL</sequence>
<dbReference type="SUPFAM" id="SSF52540">
    <property type="entry name" value="P-loop containing nucleoside triphosphate hydrolases"/>
    <property type="match status" value="1"/>
</dbReference>
<reference evidence="7" key="1">
    <citation type="submission" date="2015-04" db="UniProtKB">
        <authorList>
            <consortium name="EnsemblPlants"/>
        </authorList>
    </citation>
    <scope>IDENTIFICATION</scope>
</reference>
<evidence type="ECO:0000256" key="2">
    <source>
        <dbReference type="ARBA" id="ARBA00022490"/>
    </source>
</evidence>
<evidence type="ECO:0000256" key="5">
    <source>
        <dbReference type="SAM" id="MobiDB-lite"/>
    </source>
</evidence>
<feature type="domain" description="Tr-type G" evidence="6">
    <location>
        <begin position="35"/>
        <end position="286"/>
    </location>
</feature>
<keyword evidence="2" id="KW-0963">Cytoplasm</keyword>
<feature type="compositionally biased region" description="Acidic residues" evidence="5">
    <location>
        <begin position="10"/>
        <end position="27"/>
    </location>
</feature>
<dbReference type="InterPro" id="IPR000795">
    <property type="entry name" value="T_Tr_GTP-bd_dom"/>
</dbReference>
<dbReference type="AlphaFoldDB" id="A0A0E0BW40"/>
<dbReference type="EnsemblPlants" id="OMERI01G00590.1">
    <property type="protein sequence ID" value="OMERI01G00590.1"/>
    <property type="gene ID" value="OMERI01G00590"/>
</dbReference>
<dbReference type="HOGENOM" id="CLU_1163620_0_0_1"/>
<accession>A0A0E0BW40</accession>
<dbReference type="InterPro" id="IPR050100">
    <property type="entry name" value="TRAFAC_GTPase_members"/>
</dbReference>
<dbReference type="Proteomes" id="UP000008021">
    <property type="component" value="Chromosome 1"/>
</dbReference>
<dbReference type="GO" id="GO:0005525">
    <property type="term" value="F:GTP binding"/>
    <property type="evidence" value="ECO:0007669"/>
    <property type="project" value="UniProtKB-KW"/>
</dbReference>
<protein>
    <recommendedName>
        <fullName evidence="6">Tr-type G domain-containing protein</fullName>
    </recommendedName>
</protein>
<evidence type="ECO:0000256" key="1">
    <source>
        <dbReference type="ARBA" id="ARBA00004496"/>
    </source>
</evidence>
<dbReference type="FunFam" id="2.40.30.10:FF:000020">
    <property type="entry name" value="Translation elongation factor EF-1"/>
    <property type="match status" value="1"/>
</dbReference>
<dbReference type="Gramene" id="OMERI01G00590.1">
    <property type="protein sequence ID" value="OMERI01G00590.1"/>
    <property type="gene ID" value="OMERI01G00590"/>
</dbReference>
<proteinExistence type="predicted"/>
<dbReference type="Gene3D" id="2.40.30.10">
    <property type="entry name" value="Translation factors"/>
    <property type="match status" value="1"/>
</dbReference>